<evidence type="ECO:0000256" key="13">
    <source>
        <dbReference type="SAM" id="Phobius"/>
    </source>
</evidence>
<keyword evidence="10" id="KW-0408">Iron</keyword>
<keyword evidence="8" id="KW-0479">Metal-binding</keyword>
<reference evidence="14" key="1">
    <citation type="submission" date="2023-06" db="EMBL/GenBank/DDBJ databases">
        <authorList>
            <person name="Jiang Y."/>
            <person name="Liu Q."/>
        </authorList>
    </citation>
    <scope>NUCLEOTIDE SEQUENCE</scope>
    <source>
        <strain evidence="14">CGMCC 1.12090</strain>
    </source>
</reference>
<evidence type="ECO:0000256" key="2">
    <source>
        <dbReference type="ARBA" id="ARBA00004050"/>
    </source>
</evidence>
<dbReference type="RefSeq" id="WP_301816070.1">
    <property type="nucleotide sequence ID" value="NZ_JAUJZH010000045.1"/>
</dbReference>
<evidence type="ECO:0000313" key="14">
    <source>
        <dbReference type="EMBL" id="MDO1537629.1"/>
    </source>
</evidence>
<comment type="subcellular location">
    <subcellularLocation>
        <location evidence="3">Membrane</location>
        <topology evidence="3">Multi-pass membrane protein</topology>
    </subcellularLocation>
</comment>
<sequence length="127" mass="13834">MSRRAPARPVFFKLNQIQMPVGALTSIVHRVTGVILAIGIPFCFYAMHLSLDSAQSYERLTRMASNGLFKFALIAFIWALSHHLLAGVRHMLMDIGIGSHLSDARRSAWTVNVGGVAMALMAAGVVL</sequence>
<organism evidence="14 15">
    <name type="scientific">Variovorax ginsengisoli</name>
    <dbReference type="NCBI Taxonomy" id="363844"/>
    <lineage>
        <taxon>Bacteria</taxon>
        <taxon>Pseudomonadati</taxon>
        <taxon>Pseudomonadota</taxon>
        <taxon>Betaproteobacteria</taxon>
        <taxon>Burkholderiales</taxon>
        <taxon>Comamonadaceae</taxon>
        <taxon>Variovorax</taxon>
    </lineage>
</organism>
<keyword evidence="9 13" id="KW-1133">Transmembrane helix</keyword>
<feature type="transmembrane region" description="Helical" evidence="13">
    <location>
        <begin position="67"/>
        <end position="86"/>
    </location>
</feature>
<comment type="cofactor">
    <cofactor evidence="1">
        <name>heme</name>
        <dbReference type="ChEBI" id="CHEBI:30413"/>
    </cofactor>
</comment>
<evidence type="ECO:0000256" key="12">
    <source>
        <dbReference type="ARBA" id="ARBA00025912"/>
    </source>
</evidence>
<dbReference type="CDD" id="cd03499">
    <property type="entry name" value="SQR_TypeC_SdhC"/>
    <property type="match status" value="1"/>
</dbReference>
<feature type="transmembrane region" description="Helical" evidence="13">
    <location>
        <begin position="107"/>
        <end position="126"/>
    </location>
</feature>
<evidence type="ECO:0000256" key="11">
    <source>
        <dbReference type="ARBA" id="ARBA00023136"/>
    </source>
</evidence>
<dbReference type="NCBIfam" id="TIGR02970">
    <property type="entry name" value="succ_dehyd_cytB"/>
    <property type="match status" value="1"/>
</dbReference>
<evidence type="ECO:0000256" key="4">
    <source>
        <dbReference type="ARBA" id="ARBA00007244"/>
    </source>
</evidence>
<dbReference type="Gene3D" id="1.20.1300.10">
    <property type="entry name" value="Fumarate reductase/succinate dehydrogenase, transmembrane subunit"/>
    <property type="match status" value="1"/>
</dbReference>
<keyword evidence="6" id="KW-0349">Heme</keyword>
<keyword evidence="15" id="KW-1185">Reference proteome</keyword>
<dbReference type="EMBL" id="JAUKVY010000045">
    <property type="protein sequence ID" value="MDO1537629.1"/>
    <property type="molecule type" value="Genomic_DNA"/>
</dbReference>
<evidence type="ECO:0000313" key="15">
    <source>
        <dbReference type="Proteomes" id="UP001169027"/>
    </source>
</evidence>
<dbReference type="InterPro" id="IPR000701">
    <property type="entry name" value="SuccDH_FuR_B_TM-su"/>
</dbReference>
<dbReference type="Pfam" id="PF01127">
    <property type="entry name" value="Sdh_cyt"/>
    <property type="match status" value="1"/>
</dbReference>
<comment type="caution">
    <text evidence="14">The sequence shown here is derived from an EMBL/GenBank/DDBJ whole genome shotgun (WGS) entry which is preliminary data.</text>
</comment>
<dbReference type="PANTHER" id="PTHR10978:SF5">
    <property type="entry name" value="SUCCINATE DEHYDROGENASE CYTOCHROME B560 SUBUNIT, MITOCHONDRIAL"/>
    <property type="match status" value="1"/>
</dbReference>
<proteinExistence type="inferred from homology"/>
<gene>
    <name evidence="14" type="primary">sdhC</name>
    <name evidence="14" type="ORF">Q2T77_35860</name>
</gene>
<dbReference type="PANTHER" id="PTHR10978">
    <property type="entry name" value="SUCCINATE DEHYDROGENASE CYTOCHROME B560 SUBUNIT"/>
    <property type="match status" value="1"/>
</dbReference>
<evidence type="ECO:0000256" key="5">
    <source>
        <dbReference type="ARBA" id="ARBA00020076"/>
    </source>
</evidence>
<protein>
    <recommendedName>
        <fullName evidence="5">Succinate dehydrogenase cytochrome b556 subunit</fullName>
    </recommendedName>
</protein>
<evidence type="ECO:0000256" key="8">
    <source>
        <dbReference type="ARBA" id="ARBA00022723"/>
    </source>
</evidence>
<evidence type="ECO:0000256" key="7">
    <source>
        <dbReference type="ARBA" id="ARBA00022692"/>
    </source>
</evidence>
<evidence type="ECO:0000256" key="6">
    <source>
        <dbReference type="ARBA" id="ARBA00022617"/>
    </source>
</evidence>
<evidence type="ECO:0000256" key="3">
    <source>
        <dbReference type="ARBA" id="ARBA00004141"/>
    </source>
</evidence>
<dbReference type="PIRSF" id="PIRSF000178">
    <property type="entry name" value="SDH_cyt_b560"/>
    <property type="match status" value="1"/>
</dbReference>
<comment type="function">
    <text evidence="2">Membrane-anchoring subunit of succinate dehydrogenase (SDH).</text>
</comment>
<dbReference type="PROSITE" id="PS01001">
    <property type="entry name" value="SDH_CYT_2"/>
    <property type="match status" value="1"/>
</dbReference>
<comment type="similarity">
    <text evidence="4">Belongs to the cytochrome b560 family.</text>
</comment>
<name>A0ABT8SFG4_9BURK</name>
<dbReference type="SUPFAM" id="SSF81343">
    <property type="entry name" value="Fumarate reductase respiratory complex transmembrane subunits"/>
    <property type="match status" value="1"/>
</dbReference>
<keyword evidence="7 13" id="KW-0812">Transmembrane</keyword>
<comment type="subunit">
    <text evidence="12">Part of an enzyme complex containing four subunits: a flavoprotein, an iron-sulfur protein, plus two membrane-anchoring proteins, SdhC and SdhD. The complex can form homotrimers.</text>
</comment>
<dbReference type="InterPro" id="IPR034804">
    <property type="entry name" value="SQR/QFR_C/D"/>
</dbReference>
<evidence type="ECO:0000256" key="9">
    <source>
        <dbReference type="ARBA" id="ARBA00022989"/>
    </source>
</evidence>
<keyword evidence="11 13" id="KW-0472">Membrane</keyword>
<evidence type="ECO:0000256" key="10">
    <source>
        <dbReference type="ARBA" id="ARBA00023004"/>
    </source>
</evidence>
<dbReference type="InterPro" id="IPR018495">
    <property type="entry name" value="Succ_DH_cyt_bsu_CS"/>
</dbReference>
<feature type="transmembrane region" description="Helical" evidence="13">
    <location>
        <begin position="21"/>
        <end position="47"/>
    </location>
</feature>
<dbReference type="PROSITE" id="PS01000">
    <property type="entry name" value="SDH_CYT_1"/>
    <property type="match status" value="1"/>
</dbReference>
<dbReference type="InterPro" id="IPR014314">
    <property type="entry name" value="Succ_DH_cytb556"/>
</dbReference>
<accession>A0ABT8SFG4</accession>
<evidence type="ECO:0000256" key="1">
    <source>
        <dbReference type="ARBA" id="ARBA00001971"/>
    </source>
</evidence>
<dbReference type="Proteomes" id="UP001169027">
    <property type="component" value="Unassembled WGS sequence"/>
</dbReference>